<protein>
    <recommendedName>
        <fullName evidence="3">glutamate decarboxylase</fullName>
        <ecNumber evidence="3">4.1.1.15</ecNumber>
    </recommendedName>
</protein>
<evidence type="ECO:0000256" key="7">
    <source>
        <dbReference type="RuleBase" id="RU000382"/>
    </source>
</evidence>
<reference evidence="8 9" key="1">
    <citation type="journal article" date="2013" name="BMC Genomics">
        <title>Reconstruction of the lipid metabolism for the microalga Monoraphidium neglectum from its genome sequence reveals characteristics suitable for biofuel production.</title>
        <authorList>
            <person name="Bogen C."/>
            <person name="Al-Dilaimi A."/>
            <person name="Albersmeier A."/>
            <person name="Wichmann J."/>
            <person name="Grundmann M."/>
            <person name="Rupp O."/>
            <person name="Lauersen K.J."/>
            <person name="Blifernez-Klassen O."/>
            <person name="Kalinowski J."/>
            <person name="Goesmann A."/>
            <person name="Mussgnug J.H."/>
            <person name="Kruse O."/>
        </authorList>
    </citation>
    <scope>NUCLEOTIDE SEQUENCE [LARGE SCALE GENOMIC DNA]</scope>
    <source>
        <strain evidence="8 9">SAG 48.87</strain>
    </source>
</reference>
<dbReference type="EC" id="4.1.1.15" evidence="3"/>
<comment type="cofactor">
    <cofactor evidence="1 7">
        <name>pyridoxal 5'-phosphate</name>
        <dbReference type="ChEBI" id="CHEBI:597326"/>
    </cofactor>
</comment>
<dbReference type="InterPro" id="IPR010107">
    <property type="entry name" value="Glutamate_decarboxylase"/>
</dbReference>
<proteinExistence type="inferred from homology"/>
<dbReference type="GO" id="GO:0006538">
    <property type="term" value="P:L-glutamate catabolic process"/>
    <property type="evidence" value="ECO:0007669"/>
    <property type="project" value="TreeGrafter"/>
</dbReference>
<dbReference type="Pfam" id="PF00282">
    <property type="entry name" value="Pyridoxal_deC"/>
    <property type="match status" value="1"/>
</dbReference>
<evidence type="ECO:0000256" key="5">
    <source>
        <dbReference type="ARBA" id="ARBA00023239"/>
    </source>
</evidence>
<comment type="similarity">
    <text evidence="2 7">Belongs to the group II decarboxylase family.</text>
</comment>
<dbReference type="AlphaFoldDB" id="A0A0D2J4T5"/>
<accession>A0A0D2J4T5</accession>
<dbReference type="OrthoDB" id="5152799at2759"/>
<dbReference type="GO" id="GO:0030170">
    <property type="term" value="F:pyridoxal phosphate binding"/>
    <property type="evidence" value="ECO:0007669"/>
    <property type="project" value="InterPro"/>
</dbReference>
<dbReference type="STRING" id="145388.A0A0D2J4T5"/>
<evidence type="ECO:0000256" key="3">
    <source>
        <dbReference type="ARBA" id="ARBA00012421"/>
    </source>
</evidence>
<gene>
    <name evidence="8" type="ORF">MNEG_13014</name>
</gene>
<dbReference type="SUPFAM" id="SSF53383">
    <property type="entry name" value="PLP-dependent transferases"/>
    <property type="match status" value="1"/>
</dbReference>
<keyword evidence="5 7" id="KW-0456">Lyase</keyword>
<dbReference type="InterPro" id="IPR015421">
    <property type="entry name" value="PyrdxlP-dep_Trfase_major"/>
</dbReference>
<dbReference type="PANTHER" id="PTHR43321:SF3">
    <property type="entry name" value="GLUTAMATE DECARBOXYLASE"/>
    <property type="match status" value="1"/>
</dbReference>
<dbReference type="InterPro" id="IPR002129">
    <property type="entry name" value="PyrdxlP-dep_de-COase"/>
</dbReference>
<dbReference type="GO" id="GO:0005829">
    <property type="term" value="C:cytosol"/>
    <property type="evidence" value="ECO:0007669"/>
    <property type="project" value="TreeGrafter"/>
</dbReference>
<comment type="catalytic activity">
    <reaction evidence="6">
        <text>L-glutamate + H(+) = 4-aminobutanoate + CO2</text>
        <dbReference type="Rhea" id="RHEA:17785"/>
        <dbReference type="ChEBI" id="CHEBI:15378"/>
        <dbReference type="ChEBI" id="CHEBI:16526"/>
        <dbReference type="ChEBI" id="CHEBI:29985"/>
        <dbReference type="ChEBI" id="CHEBI:59888"/>
        <dbReference type="EC" id="4.1.1.15"/>
    </reaction>
</comment>
<evidence type="ECO:0000256" key="1">
    <source>
        <dbReference type="ARBA" id="ARBA00001933"/>
    </source>
</evidence>
<evidence type="ECO:0000313" key="8">
    <source>
        <dbReference type="EMBL" id="KIY94947.1"/>
    </source>
</evidence>
<sequence length="104" mass="11489">MAACDSIGQATVTLNFSRGASHVIAQYFQLLRLGRDGYTRIMNNLSCIKLRLEQGILAIGAFEMLSKDVGVPLVAFRLKKRLNEHGDEDFPSVTASSRAYHSTE</sequence>
<dbReference type="GO" id="GO:0004351">
    <property type="term" value="F:glutamate decarboxylase activity"/>
    <property type="evidence" value="ECO:0007669"/>
    <property type="project" value="UniProtKB-EC"/>
</dbReference>
<evidence type="ECO:0000256" key="4">
    <source>
        <dbReference type="ARBA" id="ARBA00022898"/>
    </source>
</evidence>
<dbReference type="PANTHER" id="PTHR43321">
    <property type="entry name" value="GLUTAMATE DECARBOXYLASE"/>
    <property type="match status" value="1"/>
</dbReference>
<dbReference type="KEGG" id="mng:MNEG_13014"/>
<dbReference type="RefSeq" id="XP_013893967.1">
    <property type="nucleotide sequence ID" value="XM_014038513.1"/>
</dbReference>
<organism evidence="8 9">
    <name type="scientific">Monoraphidium neglectum</name>
    <dbReference type="NCBI Taxonomy" id="145388"/>
    <lineage>
        <taxon>Eukaryota</taxon>
        <taxon>Viridiplantae</taxon>
        <taxon>Chlorophyta</taxon>
        <taxon>core chlorophytes</taxon>
        <taxon>Chlorophyceae</taxon>
        <taxon>CS clade</taxon>
        <taxon>Sphaeropleales</taxon>
        <taxon>Selenastraceae</taxon>
        <taxon>Monoraphidium</taxon>
    </lineage>
</organism>
<dbReference type="Gene3D" id="3.40.640.10">
    <property type="entry name" value="Type I PLP-dependent aspartate aminotransferase-like (Major domain)"/>
    <property type="match status" value="1"/>
</dbReference>
<keyword evidence="9" id="KW-1185">Reference proteome</keyword>
<dbReference type="GeneID" id="25730434"/>
<evidence type="ECO:0000256" key="2">
    <source>
        <dbReference type="ARBA" id="ARBA00009533"/>
    </source>
</evidence>
<keyword evidence="4 7" id="KW-0663">Pyridoxal phosphate</keyword>
<dbReference type="EMBL" id="KK103790">
    <property type="protein sequence ID" value="KIY94947.1"/>
    <property type="molecule type" value="Genomic_DNA"/>
</dbReference>
<dbReference type="Proteomes" id="UP000054498">
    <property type="component" value="Unassembled WGS sequence"/>
</dbReference>
<name>A0A0D2J4T5_9CHLO</name>
<evidence type="ECO:0000313" key="9">
    <source>
        <dbReference type="Proteomes" id="UP000054498"/>
    </source>
</evidence>
<evidence type="ECO:0000256" key="6">
    <source>
        <dbReference type="ARBA" id="ARBA00048868"/>
    </source>
</evidence>
<dbReference type="InterPro" id="IPR015424">
    <property type="entry name" value="PyrdxlP-dep_Trfase"/>
</dbReference>